<dbReference type="AlphaFoldDB" id="A0A917G8H7"/>
<dbReference type="FunFam" id="3.30.56.10:FF:000002">
    <property type="entry name" value="Phenylalanine--tRNA ligase beta subunit"/>
    <property type="match status" value="1"/>
</dbReference>
<dbReference type="GO" id="GO:0004826">
    <property type="term" value="F:phenylalanine-tRNA ligase activity"/>
    <property type="evidence" value="ECO:0007669"/>
    <property type="project" value="UniProtKB-UniRule"/>
</dbReference>
<comment type="caution">
    <text evidence="20">The sequence shown here is derived from an EMBL/GenBank/DDBJ whole genome shotgun (WGS) entry which is preliminary data.</text>
</comment>
<dbReference type="SMART" id="SM00874">
    <property type="entry name" value="B5"/>
    <property type="match status" value="1"/>
</dbReference>
<dbReference type="FunFam" id="3.30.930.10:FF:000022">
    <property type="entry name" value="Phenylalanine--tRNA ligase beta subunit"/>
    <property type="match status" value="1"/>
</dbReference>
<keyword evidence="7 15" id="KW-0479">Metal-binding</keyword>
<evidence type="ECO:0000256" key="3">
    <source>
        <dbReference type="ARBA" id="ARBA00011209"/>
    </source>
</evidence>
<dbReference type="InterPro" id="IPR036690">
    <property type="entry name" value="Fdx_antiC-bd_sf"/>
</dbReference>
<dbReference type="Gene3D" id="3.50.40.10">
    <property type="entry name" value="Phenylalanyl-trna Synthetase, Chain B, domain 3"/>
    <property type="match status" value="1"/>
</dbReference>
<reference evidence="20" key="2">
    <citation type="submission" date="2020-09" db="EMBL/GenBank/DDBJ databases">
        <authorList>
            <person name="Sun Q."/>
            <person name="Zhou Y."/>
        </authorList>
    </citation>
    <scope>NUCLEOTIDE SEQUENCE</scope>
    <source>
        <strain evidence="20">CGMCC 1.15760</strain>
    </source>
</reference>
<dbReference type="SUPFAM" id="SSF56037">
    <property type="entry name" value="PheT/TilS domain"/>
    <property type="match status" value="1"/>
</dbReference>
<protein>
    <recommendedName>
        <fullName evidence="15">Phenylalanine--tRNA ligase beta subunit</fullName>
        <ecNumber evidence="15">6.1.1.20</ecNumber>
    </recommendedName>
    <alternativeName>
        <fullName evidence="15">Phenylalanyl-tRNA synthetase beta subunit</fullName>
        <shortName evidence="15">PheRS</shortName>
    </alternativeName>
</protein>
<proteinExistence type="inferred from homology"/>
<dbReference type="Pfam" id="PF01588">
    <property type="entry name" value="tRNA_bind"/>
    <property type="match status" value="1"/>
</dbReference>
<evidence type="ECO:0000259" key="18">
    <source>
        <dbReference type="PROSITE" id="PS51447"/>
    </source>
</evidence>
<evidence type="ECO:0000256" key="4">
    <source>
        <dbReference type="ARBA" id="ARBA00022490"/>
    </source>
</evidence>
<keyword evidence="12 15" id="KW-0648">Protein biosynthesis</keyword>
<dbReference type="InterPro" id="IPR005121">
    <property type="entry name" value="Fdx_antiC-bd"/>
</dbReference>
<evidence type="ECO:0000313" key="20">
    <source>
        <dbReference type="EMBL" id="GGG28173.1"/>
    </source>
</evidence>
<feature type="domain" description="TRNA-binding" evidence="17">
    <location>
        <begin position="40"/>
        <end position="155"/>
    </location>
</feature>
<dbReference type="Gene3D" id="3.30.70.380">
    <property type="entry name" value="Ferrodoxin-fold anticodon-binding domain"/>
    <property type="match status" value="1"/>
</dbReference>
<name>A0A917G8H7_9BACI</name>
<dbReference type="InterPro" id="IPR045864">
    <property type="entry name" value="aa-tRNA-synth_II/BPL/LPL"/>
</dbReference>
<dbReference type="PROSITE" id="PS51447">
    <property type="entry name" value="FDX_ACB"/>
    <property type="match status" value="1"/>
</dbReference>
<keyword evidence="4 15" id="KW-0963">Cytoplasm</keyword>
<dbReference type="InterPro" id="IPR004532">
    <property type="entry name" value="Phe-tRNA-ligase_IIc_bsu_bact"/>
</dbReference>
<dbReference type="Pfam" id="PF03483">
    <property type="entry name" value="B3_4"/>
    <property type="match status" value="1"/>
</dbReference>
<evidence type="ECO:0000259" key="17">
    <source>
        <dbReference type="PROSITE" id="PS50886"/>
    </source>
</evidence>
<accession>A0A917G8H7</accession>
<comment type="cofactor">
    <cofactor evidence="15">
        <name>Mg(2+)</name>
        <dbReference type="ChEBI" id="CHEBI:18420"/>
    </cofactor>
    <text evidence="15">Binds 2 magnesium ions per tetramer.</text>
</comment>
<evidence type="ECO:0000256" key="15">
    <source>
        <dbReference type="HAMAP-Rule" id="MF_00283"/>
    </source>
</evidence>
<comment type="subunit">
    <text evidence="3 15">Tetramer of two alpha and two beta subunits.</text>
</comment>
<dbReference type="InterPro" id="IPR009061">
    <property type="entry name" value="DNA-bd_dom_put_sf"/>
</dbReference>
<keyword evidence="10 15" id="KW-0460">Magnesium</keyword>
<evidence type="ECO:0000256" key="1">
    <source>
        <dbReference type="ARBA" id="ARBA00004496"/>
    </source>
</evidence>
<feature type="domain" description="B5" evidence="19">
    <location>
        <begin position="409"/>
        <end position="484"/>
    </location>
</feature>
<dbReference type="FunFam" id="2.40.50.140:FF:000045">
    <property type="entry name" value="Phenylalanine--tRNA ligase beta subunit"/>
    <property type="match status" value="1"/>
</dbReference>
<feature type="binding site" evidence="15">
    <location>
        <position position="472"/>
    </location>
    <ligand>
        <name>Mg(2+)</name>
        <dbReference type="ChEBI" id="CHEBI:18420"/>
        <note>shared with alpha subunit</note>
    </ligand>
</feature>
<evidence type="ECO:0000256" key="9">
    <source>
        <dbReference type="ARBA" id="ARBA00022840"/>
    </source>
</evidence>
<dbReference type="InterPro" id="IPR020825">
    <property type="entry name" value="Phe-tRNA_synthase-like_B3/B4"/>
</dbReference>
<evidence type="ECO:0000256" key="14">
    <source>
        <dbReference type="ARBA" id="ARBA00049255"/>
    </source>
</evidence>
<dbReference type="RefSeq" id="WP_188615254.1">
    <property type="nucleotide sequence ID" value="NZ_BMJT01000007.1"/>
</dbReference>
<dbReference type="HAMAP" id="MF_00283">
    <property type="entry name" value="Phe_tRNA_synth_beta1"/>
    <property type="match status" value="1"/>
</dbReference>
<dbReference type="NCBIfam" id="NF045760">
    <property type="entry name" value="YtpR"/>
    <property type="match status" value="1"/>
</dbReference>
<evidence type="ECO:0000256" key="5">
    <source>
        <dbReference type="ARBA" id="ARBA00022555"/>
    </source>
</evidence>
<dbReference type="GO" id="GO:0000287">
    <property type="term" value="F:magnesium ion binding"/>
    <property type="evidence" value="ECO:0007669"/>
    <property type="project" value="UniProtKB-UniRule"/>
</dbReference>
<dbReference type="PROSITE" id="PS50886">
    <property type="entry name" value="TRBD"/>
    <property type="match status" value="1"/>
</dbReference>
<comment type="catalytic activity">
    <reaction evidence="14 15">
        <text>tRNA(Phe) + L-phenylalanine + ATP = L-phenylalanyl-tRNA(Phe) + AMP + diphosphate + H(+)</text>
        <dbReference type="Rhea" id="RHEA:19413"/>
        <dbReference type="Rhea" id="RHEA-COMP:9668"/>
        <dbReference type="Rhea" id="RHEA-COMP:9699"/>
        <dbReference type="ChEBI" id="CHEBI:15378"/>
        <dbReference type="ChEBI" id="CHEBI:30616"/>
        <dbReference type="ChEBI" id="CHEBI:33019"/>
        <dbReference type="ChEBI" id="CHEBI:58095"/>
        <dbReference type="ChEBI" id="CHEBI:78442"/>
        <dbReference type="ChEBI" id="CHEBI:78531"/>
        <dbReference type="ChEBI" id="CHEBI:456215"/>
        <dbReference type="EC" id="6.1.1.20"/>
    </reaction>
</comment>
<keyword evidence="13 15" id="KW-0030">Aminoacyl-tRNA synthetase</keyword>
<evidence type="ECO:0000256" key="12">
    <source>
        <dbReference type="ARBA" id="ARBA00022917"/>
    </source>
</evidence>
<dbReference type="PANTHER" id="PTHR10947:SF0">
    <property type="entry name" value="PHENYLALANINE--TRNA LIGASE BETA SUBUNIT"/>
    <property type="match status" value="1"/>
</dbReference>
<dbReference type="Pfam" id="PF03147">
    <property type="entry name" value="FDX-ACB"/>
    <property type="match status" value="1"/>
</dbReference>
<evidence type="ECO:0000313" key="21">
    <source>
        <dbReference type="Proteomes" id="UP000616608"/>
    </source>
</evidence>
<feature type="binding site" evidence="15">
    <location>
        <position position="468"/>
    </location>
    <ligand>
        <name>Mg(2+)</name>
        <dbReference type="ChEBI" id="CHEBI:18420"/>
        <note>shared with alpha subunit</note>
    </ligand>
</feature>
<feature type="binding site" evidence="15">
    <location>
        <position position="462"/>
    </location>
    <ligand>
        <name>Mg(2+)</name>
        <dbReference type="ChEBI" id="CHEBI:18420"/>
        <note>shared with alpha subunit</note>
    </ligand>
</feature>
<feature type="binding site" evidence="15">
    <location>
        <position position="471"/>
    </location>
    <ligand>
        <name>Mg(2+)</name>
        <dbReference type="ChEBI" id="CHEBI:18420"/>
        <note>shared with alpha subunit</note>
    </ligand>
</feature>
<dbReference type="Pfam" id="PF03484">
    <property type="entry name" value="B5"/>
    <property type="match status" value="1"/>
</dbReference>
<dbReference type="InterPro" id="IPR005147">
    <property type="entry name" value="tRNA_synthase_B5-dom"/>
</dbReference>
<feature type="domain" description="FDX-ACB" evidence="18">
    <location>
        <begin position="712"/>
        <end position="805"/>
    </location>
</feature>
<evidence type="ECO:0000259" key="19">
    <source>
        <dbReference type="PROSITE" id="PS51483"/>
    </source>
</evidence>
<evidence type="ECO:0000256" key="6">
    <source>
        <dbReference type="ARBA" id="ARBA00022598"/>
    </source>
</evidence>
<dbReference type="CDD" id="cd02796">
    <property type="entry name" value="tRNA_bind_bactPheRS"/>
    <property type="match status" value="1"/>
</dbReference>
<dbReference type="Gene3D" id="3.30.56.10">
    <property type="match status" value="2"/>
</dbReference>
<dbReference type="SUPFAM" id="SSF55681">
    <property type="entry name" value="Class II aaRS and biotin synthetases"/>
    <property type="match status" value="1"/>
</dbReference>
<dbReference type="Proteomes" id="UP000616608">
    <property type="component" value="Unassembled WGS sequence"/>
</dbReference>
<dbReference type="SUPFAM" id="SSF46955">
    <property type="entry name" value="Putative DNA-binding domain"/>
    <property type="match status" value="1"/>
</dbReference>
<dbReference type="SMART" id="SM00873">
    <property type="entry name" value="B3_4"/>
    <property type="match status" value="1"/>
</dbReference>
<dbReference type="SUPFAM" id="SSF54991">
    <property type="entry name" value="Anticodon-binding domain of PheRS"/>
    <property type="match status" value="1"/>
</dbReference>
<dbReference type="FunFam" id="3.30.70.380:FF:000001">
    <property type="entry name" value="Phenylalanine--tRNA ligase beta subunit"/>
    <property type="match status" value="1"/>
</dbReference>
<evidence type="ECO:0000256" key="11">
    <source>
        <dbReference type="ARBA" id="ARBA00022884"/>
    </source>
</evidence>
<dbReference type="InterPro" id="IPR033714">
    <property type="entry name" value="tRNA_bind_bactPheRS"/>
</dbReference>
<dbReference type="GO" id="GO:0009328">
    <property type="term" value="C:phenylalanine-tRNA ligase complex"/>
    <property type="evidence" value="ECO:0007669"/>
    <property type="project" value="TreeGrafter"/>
</dbReference>
<evidence type="ECO:0000256" key="7">
    <source>
        <dbReference type="ARBA" id="ARBA00022723"/>
    </source>
</evidence>
<dbReference type="Gene3D" id="3.30.930.10">
    <property type="entry name" value="Bira Bifunctional Protein, Domain 2"/>
    <property type="match status" value="1"/>
</dbReference>
<dbReference type="Gene3D" id="2.40.50.140">
    <property type="entry name" value="Nucleic acid-binding proteins"/>
    <property type="match status" value="1"/>
</dbReference>
<keyword evidence="11 16" id="KW-0694">RNA-binding</keyword>
<dbReference type="EMBL" id="BMJT01000007">
    <property type="protein sequence ID" value="GGG28173.1"/>
    <property type="molecule type" value="Genomic_DNA"/>
</dbReference>
<dbReference type="InterPro" id="IPR041616">
    <property type="entry name" value="PheRS_beta_core"/>
</dbReference>
<keyword evidence="5 16" id="KW-0820">tRNA-binding</keyword>
<dbReference type="GO" id="GO:0000049">
    <property type="term" value="F:tRNA binding"/>
    <property type="evidence" value="ECO:0007669"/>
    <property type="project" value="UniProtKB-UniRule"/>
</dbReference>
<dbReference type="SUPFAM" id="SSF50249">
    <property type="entry name" value="Nucleic acid-binding proteins"/>
    <property type="match status" value="1"/>
</dbReference>
<dbReference type="GO" id="GO:0140096">
    <property type="term" value="F:catalytic activity, acting on a protein"/>
    <property type="evidence" value="ECO:0007669"/>
    <property type="project" value="UniProtKB-ARBA"/>
</dbReference>
<comment type="subcellular location">
    <subcellularLocation>
        <location evidence="1 15">Cytoplasm</location>
    </subcellularLocation>
</comment>
<evidence type="ECO:0000256" key="8">
    <source>
        <dbReference type="ARBA" id="ARBA00022741"/>
    </source>
</evidence>
<dbReference type="CDD" id="cd00769">
    <property type="entry name" value="PheRS_beta_core"/>
    <property type="match status" value="1"/>
</dbReference>
<dbReference type="NCBIfam" id="TIGR00472">
    <property type="entry name" value="pheT_bact"/>
    <property type="match status" value="1"/>
</dbReference>
<dbReference type="InterPro" id="IPR005146">
    <property type="entry name" value="B3/B4_tRNA-bd"/>
</dbReference>
<dbReference type="Pfam" id="PF17759">
    <property type="entry name" value="tRNA_synthFbeta"/>
    <property type="match status" value="1"/>
</dbReference>
<gene>
    <name evidence="15 20" type="primary">pheT</name>
    <name evidence="20" type="ORF">GCM10007425_23560</name>
</gene>
<dbReference type="FunFam" id="3.50.40.10:FF:000001">
    <property type="entry name" value="Phenylalanine--tRNA ligase beta subunit"/>
    <property type="match status" value="1"/>
</dbReference>
<dbReference type="GO" id="GO:0006432">
    <property type="term" value="P:phenylalanyl-tRNA aminoacylation"/>
    <property type="evidence" value="ECO:0007669"/>
    <property type="project" value="UniProtKB-UniRule"/>
</dbReference>
<sequence>MLVSLNWLKDYVDISALTEAALAEKITRSGIEVDAVMDMSHGMKHIVIGYVKEMAKHPQADKLNICQVDVGAEELQQIICGAPNVAQGQHVIVALPGAVLPNGMKIKKAKLRGEVSNGMICSLQELGIEGKVVPKAYAEGIYVLPSTATVGENALRYLGYEDTILELDLTPNRSDALSMLGVAYEVSAILAQPLTLPNTTTVLSHEKATEQLQVQVEAKEANPMYVAKVIKNVQVKESPLWLQQRLMAAGVRPLNNVVDITNYVLMEYGQPLHAFDYERVQTGRITVRYANEGETLTTLDQQERVLLPTDLVITNGEVPIALAGVMGGANTEVTNATTTIIIESAYFAGAGVRRTSRRLGLRSDASARFEKGVDPNRVQQAADRAAQLLVELANGEVLAEDVVFDELNKEAKTIIVSPDFVNRHLGMKIPMEEMITILERLQFGVTAQNGKLLITVPTRRQDIKIQEDVVEEIARIYGYDEIPKTLPEGAVQIGKLTPYQAGRRIVRDVVEGAGLYQAITYSLTSEELAQQFAIATGEVTKLMMPMSEEHSTLRQSLIPHLLQSAAHNVARNVSTVGLYEIGSVFVGKQETNQPYEREHIGAVITGQWVDHAWQGEKKAVDFFVMKGIVEALLTKLGLANDVTFVKTVVDGLHPGRTAHIMLDGKVIGLIGGLHPTTEKTVGLKETYVMEMDLHILLESAMTKPALQYAAVPRFPGMSRDIALILNRETTAGEVKAVIESANVKLLKNIHVFDVYEGDKMPEGKKSVAFSLTYSDPAHTLTDEEVVAAHNKVLKALATIDGLEVR</sequence>
<keyword evidence="9 15" id="KW-0067">ATP-binding</keyword>
<evidence type="ECO:0000256" key="13">
    <source>
        <dbReference type="ARBA" id="ARBA00023146"/>
    </source>
</evidence>
<evidence type="ECO:0000256" key="2">
    <source>
        <dbReference type="ARBA" id="ARBA00008653"/>
    </source>
</evidence>
<dbReference type="InterPro" id="IPR045060">
    <property type="entry name" value="Phe-tRNA-ligase_IIc_bsu"/>
</dbReference>
<dbReference type="PROSITE" id="PS51483">
    <property type="entry name" value="B5"/>
    <property type="match status" value="1"/>
</dbReference>
<organism evidence="20 21">
    <name type="scientific">Lysinibacillus alkalisoli</name>
    <dbReference type="NCBI Taxonomy" id="1911548"/>
    <lineage>
        <taxon>Bacteria</taxon>
        <taxon>Bacillati</taxon>
        <taxon>Bacillota</taxon>
        <taxon>Bacilli</taxon>
        <taxon>Bacillales</taxon>
        <taxon>Bacillaceae</taxon>
        <taxon>Lysinibacillus</taxon>
    </lineage>
</organism>
<keyword evidence="21" id="KW-1185">Reference proteome</keyword>
<evidence type="ECO:0000256" key="16">
    <source>
        <dbReference type="PROSITE-ProRule" id="PRU00209"/>
    </source>
</evidence>
<keyword evidence="8 15" id="KW-0547">Nucleotide-binding</keyword>
<keyword evidence="6 15" id="KW-0436">Ligase</keyword>
<evidence type="ECO:0000256" key="10">
    <source>
        <dbReference type="ARBA" id="ARBA00022842"/>
    </source>
</evidence>
<dbReference type="PANTHER" id="PTHR10947">
    <property type="entry name" value="PHENYLALANYL-TRNA SYNTHETASE BETA CHAIN AND LEUCINE-RICH REPEAT-CONTAINING PROTEIN 47"/>
    <property type="match status" value="1"/>
</dbReference>
<dbReference type="GO" id="GO:0005524">
    <property type="term" value="F:ATP binding"/>
    <property type="evidence" value="ECO:0007669"/>
    <property type="project" value="UniProtKB-UniRule"/>
</dbReference>
<reference evidence="20" key="1">
    <citation type="journal article" date="2014" name="Int. J. Syst. Evol. Microbiol.">
        <title>Complete genome sequence of Corynebacterium casei LMG S-19264T (=DSM 44701T), isolated from a smear-ripened cheese.</title>
        <authorList>
            <consortium name="US DOE Joint Genome Institute (JGI-PGF)"/>
            <person name="Walter F."/>
            <person name="Albersmeier A."/>
            <person name="Kalinowski J."/>
            <person name="Ruckert C."/>
        </authorList>
    </citation>
    <scope>NUCLEOTIDE SEQUENCE</scope>
    <source>
        <strain evidence="20">CGMCC 1.15760</strain>
    </source>
</reference>
<dbReference type="EC" id="6.1.1.20" evidence="15"/>
<dbReference type="GO" id="GO:0016740">
    <property type="term" value="F:transferase activity"/>
    <property type="evidence" value="ECO:0007669"/>
    <property type="project" value="UniProtKB-ARBA"/>
</dbReference>
<comment type="similarity">
    <text evidence="2 15">Belongs to the phenylalanyl-tRNA synthetase beta subunit family. Type 1 subfamily.</text>
</comment>
<dbReference type="SMART" id="SM00896">
    <property type="entry name" value="FDX-ACB"/>
    <property type="match status" value="1"/>
</dbReference>
<dbReference type="InterPro" id="IPR002547">
    <property type="entry name" value="tRNA-bd_dom"/>
</dbReference>
<dbReference type="InterPro" id="IPR012340">
    <property type="entry name" value="NA-bd_OB-fold"/>
</dbReference>